<dbReference type="AlphaFoldDB" id="A0AA35PC93"/>
<organism evidence="2 3">
    <name type="scientific">Podarcis lilfordi</name>
    <name type="common">Lilford's wall lizard</name>
    <dbReference type="NCBI Taxonomy" id="74358"/>
    <lineage>
        <taxon>Eukaryota</taxon>
        <taxon>Metazoa</taxon>
        <taxon>Chordata</taxon>
        <taxon>Craniata</taxon>
        <taxon>Vertebrata</taxon>
        <taxon>Euteleostomi</taxon>
        <taxon>Lepidosauria</taxon>
        <taxon>Squamata</taxon>
        <taxon>Bifurcata</taxon>
        <taxon>Unidentata</taxon>
        <taxon>Episquamata</taxon>
        <taxon>Laterata</taxon>
        <taxon>Lacertibaenia</taxon>
        <taxon>Lacertidae</taxon>
        <taxon>Podarcis</taxon>
    </lineage>
</organism>
<dbReference type="GO" id="GO:0031146">
    <property type="term" value="P:SCF-dependent proteasomal ubiquitin-dependent protein catabolic process"/>
    <property type="evidence" value="ECO:0007669"/>
    <property type="project" value="TreeGrafter"/>
</dbReference>
<accession>A0AA35PC93</accession>
<dbReference type="InterPro" id="IPR008979">
    <property type="entry name" value="Galactose-bd-like_sf"/>
</dbReference>
<evidence type="ECO:0000313" key="2">
    <source>
        <dbReference type="EMBL" id="CAI5782964.1"/>
    </source>
</evidence>
<dbReference type="InterPro" id="IPR039752">
    <property type="entry name" value="F-box_only"/>
</dbReference>
<dbReference type="EMBL" id="OX395133">
    <property type="protein sequence ID" value="CAI5782964.1"/>
    <property type="molecule type" value="Genomic_DNA"/>
</dbReference>
<dbReference type="SUPFAM" id="SSF49785">
    <property type="entry name" value="Galactose-binding domain-like"/>
    <property type="match status" value="1"/>
</dbReference>
<dbReference type="PANTHER" id="PTHR12125">
    <property type="entry name" value="F-BOX ONLY PROTEIN 6-LIKE PROTEIN"/>
    <property type="match status" value="1"/>
</dbReference>
<reference evidence="2" key="1">
    <citation type="submission" date="2022-12" db="EMBL/GenBank/DDBJ databases">
        <authorList>
            <person name="Alioto T."/>
            <person name="Alioto T."/>
            <person name="Gomez Garrido J."/>
        </authorList>
    </citation>
    <scope>NUCLEOTIDE SEQUENCE</scope>
</reference>
<gene>
    <name evidence="2" type="ORF">PODLI_1B032632</name>
</gene>
<dbReference type="GO" id="GO:0019005">
    <property type="term" value="C:SCF ubiquitin ligase complex"/>
    <property type="evidence" value="ECO:0007669"/>
    <property type="project" value="TreeGrafter"/>
</dbReference>
<protein>
    <recommendedName>
        <fullName evidence="1">FBA domain-containing protein</fullName>
    </recommendedName>
</protein>
<proteinExistence type="predicted"/>
<evidence type="ECO:0000259" key="1">
    <source>
        <dbReference type="PROSITE" id="PS51114"/>
    </source>
</evidence>
<dbReference type="Pfam" id="PF04300">
    <property type="entry name" value="FBA"/>
    <property type="match status" value="1"/>
</dbReference>
<keyword evidence="3" id="KW-1185">Reference proteome</keyword>
<feature type="domain" description="FBA" evidence="1">
    <location>
        <begin position="1"/>
        <end position="181"/>
    </location>
</feature>
<dbReference type="GO" id="GO:0061630">
    <property type="term" value="F:ubiquitin protein ligase activity"/>
    <property type="evidence" value="ECO:0007669"/>
    <property type="project" value="TreeGrafter"/>
</dbReference>
<sequence>MANLDDLDYWTTKTVGEAQWKIQEVSEKASLRLGMRDFLLRNRPVDDGPCLQVKKCFAACDGLCAKSQFIILKDEGYWDELIDRVKPTVVVTDCFYCTKGTQYQLRVQLLSADFKVLRERCSEDLFMNGSKHGRWREVCYSIFGCPPGVRYIYFEHRGQNVNERNHKASSHLSCLPACLRKPSGAETAHLSQLDPARFLVQALEGR</sequence>
<dbReference type="GO" id="GO:0005737">
    <property type="term" value="C:cytoplasm"/>
    <property type="evidence" value="ECO:0007669"/>
    <property type="project" value="UniProtKB-ARBA"/>
</dbReference>
<dbReference type="GO" id="GO:0036503">
    <property type="term" value="P:ERAD pathway"/>
    <property type="evidence" value="ECO:0007669"/>
    <property type="project" value="TreeGrafter"/>
</dbReference>
<dbReference type="InterPro" id="IPR007397">
    <property type="entry name" value="F-box-assoc_dom"/>
</dbReference>
<dbReference type="Gene3D" id="2.60.120.260">
    <property type="entry name" value="Galactose-binding domain-like"/>
    <property type="match status" value="1"/>
</dbReference>
<dbReference type="PROSITE" id="PS51114">
    <property type="entry name" value="FBA"/>
    <property type="match status" value="1"/>
</dbReference>
<name>A0AA35PC93_9SAUR</name>
<dbReference type="Proteomes" id="UP001178461">
    <property type="component" value="Chromosome 8"/>
</dbReference>
<evidence type="ECO:0000313" key="3">
    <source>
        <dbReference type="Proteomes" id="UP001178461"/>
    </source>
</evidence>
<dbReference type="SMART" id="SM01198">
    <property type="entry name" value="FBA"/>
    <property type="match status" value="1"/>
</dbReference>
<dbReference type="PANTHER" id="PTHR12125:SF12">
    <property type="entry name" value="F-BOX ONLY PROTEIN 6"/>
    <property type="match status" value="1"/>
</dbReference>
<dbReference type="GO" id="GO:0006516">
    <property type="term" value="P:glycoprotein catabolic process"/>
    <property type="evidence" value="ECO:0007669"/>
    <property type="project" value="TreeGrafter"/>
</dbReference>